<evidence type="ECO:0000313" key="2">
    <source>
        <dbReference type="EMBL" id="OVF07835.1"/>
    </source>
</evidence>
<protein>
    <submittedName>
        <fullName evidence="2">Restriction of telomere capping protein</fullName>
    </submittedName>
</protein>
<evidence type="ECO:0000313" key="3">
    <source>
        <dbReference type="Proteomes" id="UP000195602"/>
    </source>
</evidence>
<dbReference type="Gene3D" id="3.30.1250.10">
    <property type="entry name" value="Ribosome maturation protein SBDS, N-terminal domain"/>
    <property type="match status" value="1"/>
</dbReference>
<accession>A0AA91T1A9</accession>
<reference evidence="2 3" key="1">
    <citation type="submission" date="2017-04" db="EMBL/GenBank/DDBJ databases">
        <title>Draft genome of the yeast Clavispora lusitaniae type strain CBS 6936.</title>
        <authorList>
            <person name="Durrens P."/>
            <person name="Klopp C."/>
            <person name="Biteau N."/>
            <person name="Fitton-Ouhabi V."/>
            <person name="Dementhon K."/>
            <person name="Accoceberry I."/>
            <person name="Sherman D.J."/>
            <person name="Noel T."/>
        </authorList>
    </citation>
    <scope>NUCLEOTIDE SEQUENCE [LARGE SCALE GENOMIC DNA]</scope>
    <source>
        <strain evidence="2 3">CBS 6936</strain>
    </source>
</reference>
<organism evidence="2 3">
    <name type="scientific">Clavispora lusitaniae</name>
    <name type="common">Candida lusitaniae</name>
    <dbReference type="NCBI Taxonomy" id="36911"/>
    <lineage>
        <taxon>Eukaryota</taxon>
        <taxon>Fungi</taxon>
        <taxon>Dikarya</taxon>
        <taxon>Ascomycota</taxon>
        <taxon>Saccharomycotina</taxon>
        <taxon>Pichiomycetes</taxon>
        <taxon>Metschnikowiaceae</taxon>
        <taxon>Clavispora</taxon>
    </lineage>
</organism>
<proteinExistence type="predicted"/>
<dbReference type="AlphaFoldDB" id="A0AA91T1A9"/>
<evidence type="ECO:0000259" key="1">
    <source>
        <dbReference type="Pfam" id="PF01172"/>
    </source>
</evidence>
<comment type="caution">
    <text evidence="2">The sequence shown here is derived from an EMBL/GenBank/DDBJ whole genome shotgun (WGS) entry which is preliminary data.</text>
</comment>
<dbReference type="Pfam" id="PF01172">
    <property type="entry name" value="SBDS_N"/>
    <property type="match status" value="1"/>
</dbReference>
<dbReference type="InterPro" id="IPR036786">
    <property type="entry name" value="Ribosome_mat_SBDS_N_sf"/>
</dbReference>
<dbReference type="KEGG" id="clus:A9F13_11g01837"/>
<dbReference type="SUPFAM" id="SSF89895">
    <property type="entry name" value="FYSH domain"/>
    <property type="match status" value="1"/>
</dbReference>
<gene>
    <name evidence="2" type="ORF">A9F13_11g01837</name>
</gene>
<dbReference type="InterPro" id="IPR019783">
    <property type="entry name" value="SDO1/SBDS_N"/>
</dbReference>
<sequence length="103" mass="11515">MAEPHKIFYKGSEYDFVIFTENPDLIKKYRSGDTTIPLSDFISVFKVFVNRQGGVDGVLDEASKAELETEFGKSANVDDVIKLILEKGDDKKSAGSFRENFVA</sequence>
<feature type="domain" description="Ribosome maturation protein SDO1/SBDS N-terminal" evidence="1">
    <location>
        <begin position="5"/>
        <end position="94"/>
    </location>
</feature>
<name>A0AA91T1A9_CLALS</name>
<dbReference type="Proteomes" id="UP000195602">
    <property type="component" value="Unassembled WGS sequence"/>
</dbReference>
<dbReference type="EMBL" id="LYUB02000011">
    <property type="protein sequence ID" value="OVF07835.1"/>
    <property type="molecule type" value="Genomic_DNA"/>
</dbReference>